<dbReference type="AlphaFoldDB" id="A0A4U6R606"/>
<accession>A0A4U6R606</accession>
<dbReference type="SUPFAM" id="SSF55961">
    <property type="entry name" value="Bet v1-like"/>
    <property type="match status" value="1"/>
</dbReference>
<gene>
    <name evidence="1" type="ORF">FDP08_13440</name>
</gene>
<comment type="caution">
    <text evidence="1">The sequence shown here is derived from an EMBL/GenBank/DDBJ whole genome shotgun (WGS) entry which is preliminary data.</text>
</comment>
<dbReference type="Pfam" id="PF10604">
    <property type="entry name" value="Polyketide_cyc2"/>
    <property type="match status" value="1"/>
</dbReference>
<name>A0A4U6R606_9GAMM</name>
<dbReference type="InterPro" id="IPR023393">
    <property type="entry name" value="START-like_dom_sf"/>
</dbReference>
<dbReference type="InterPro" id="IPR019587">
    <property type="entry name" value="Polyketide_cyclase/dehydratase"/>
</dbReference>
<evidence type="ECO:0000313" key="2">
    <source>
        <dbReference type="Proteomes" id="UP000308488"/>
    </source>
</evidence>
<dbReference type="EMBL" id="SZYH01000001">
    <property type="protein sequence ID" value="TKV69023.1"/>
    <property type="molecule type" value="Genomic_DNA"/>
</dbReference>
<dbReference type="RefSeq" id="WP_137436641.1">
    <property type="nucleotide sequence ID" value="NZ_JANRHC010000002.1"/>
</dbReference>
<dbReference type="CDD" id="cd07821">
    <property type="entry name" value="PYR_PYL_RCAR_like"/>
    <property type="match status" value="1"/>
</dbReference>
<protein>
    <submittedName>
        <fullName evidence="1">SRPBCC family protein</fullName>
    </submittedName>
</protein>
<keyword evidence="2" id="KW-1185">Reference proteome</keyword>
<proteinExistence type="predicted"/>
<evidence type="ECO:0000313" key="1">
    <source>
        <dbReference type="EMBL" id="TKV69023.1"/>
    </source>
</evidence>
<dbReference type="OrthoDB" id="1364128at2"/>
<dbReference type="Gene3D" id="3.30.530.20">
    <property type="match status" value="1"/>
</dbReference>
<sequence>MGTREVGWQKLRDFHETLLSLDDDKRELTYSIDKGPSPVSPNEVSNYEGYVRVHPVTEGDGGTFVEWYSQWKGNNDEAAAEFCHDIYAGLLEQLKKTLQQ</sequence>
<dbReference type="Proteomes" id="UP000308488">
    <property type="component" value="Unassembled WGS sequence"/>
</dbReference>
<reference evidence="1 2" key="1">
    <citation type="submission" date="2019-05" db="EMBL/GenBank/DDBJ databases">
        <title>Marinobacter panjinensis sp. nov., a moderately halophilic bacterium isolated from sea tidal flat environment.</title>
        <authorList>
            <person name="Yang W."/>
            <person name="An M."/>
            <person name="He W."/>
            <person name="Luo X."/>
            <person name="Zhu L."/>
            <person name="Chen G."/>
            <person name="Zhang Y."/>
            <person name="Wang Y."/>
        </authorList>
    </citation>
    <scope>NUCLEOTIDE SEQUENCE [LARGE SCALE GENOMIC DNA]</scope>
    <source>
        <strain evidence="1 2">PJ-16</strain>
    </source>
</reference>
<organism evidence="1 2">
    <name type="scientific">Marinobacter panjinensis</name>
    <dbReference type="NCBI Taxonomy" id="2576384"/>
    <lineage>
        <taxon>Bacteria</taxon>
        <taxon>Pseudomonadati</taxon>
        <taxon>Pseudomonadota</taxon>
        <taxon>Gammaproteobacteria</taxon>
        <taxon>Pseudomonadales</taxon>
        <taxon>Marinobacteraceae</taxon>
        <taxon>Marinobacter</taxon>
    </lineage>
</organism>